<dbReference type="GO" id="GO:0016788">
    <property type="term" value="F:hydrolase activity, acting on ester bonds"/>
    <property type="evidence" value="ECO:0007669"/>
    <property type="project" value="InterPro"/>
</dbReference>
<feature type="binding site" evidence="2">
    <location>
        <position position="103"/>
    </location>
    <ligand>
        <name>a divalent metal cation</name>
        <dbReference type="ChEBI" id="CHEBI:60240"/>
        <label>1</label>
    </ligand>
</feature>
<dbReference type="SUPFAM" id="SSF51556">
    <property type="entry name" value="Metallo-dependent hydrolases"/>
    <property type="match status" value="1"/>
</dbReference>
<evidence type="ECO:0000256" key="1">
    <source>
        <dbReference type="ARBA" id="ARBA00022801"/>
    </source>
</evidence>
<name>A0A955L2R6_9BACT</name>
<dbReference type="InterPro" id="IPR018228">
    <property type="entry name" value="DNase_TatD-rel_CS"/>
</dbReference>
<reference evidence="3" key="1">
    <citation type="submission" date="2020-04" db="EMBL/GenBank/DDBJ databases">
        <authorList>
            <person name="Zhang T."/>
        </authorList>
    </citation>
    <scope>NUCLEOTIDE SEQUENCE</scope>
    <source>
        <strain evidence="3">HKST-UBA10</strain>
    </source>
</reference>
<dbReference type="CDD" id="cd01310">
    <property type="entry name" value="TatD_DNAse"/>
    <property type="match status" value="1"/>
</dbReference>
<evidence type="ECO:0000256" key="2">
    <source>
        <dbReference type="PIRSR" id="PIRSR005902-1"/>
    </source>
</evidence>
<dbReference type="InterPro" id="IPR001130">
    <property type="entry name" value="TatD-like"/>
</dbReference>
<dbReference type="EMBL" id="JAGQLG010000005">
    <property type="protein sequence ID" value="MCA9381797.1"/>
    <property type="molecule type" value="Genomic_DNA"/>
</dbReference>
<evidence type="ECO:0000313" key="3">
    <source>
        <dbReference type="EMBL" id="MCA9381797.1"/>
    </source>
</evidence>
<dbReference type="Gene3D" id="3.20.20.140">
    <property type="entry name" value="Metal-dependent hydrolases"/>
    <property type="match status" value="1"/>
</dbReference>
<evidence type="ECO:0000313" key="4">
    <source>
        <dbReference type="Proteomes" id="UP000782843"/>
    </source>
</evidence>
<dbReference type="InterPro" id="IPR032466">
    <property type="entry name" value="Metal_Hydrolase"/>
</dbReference>
<comment type="caution">
    <text evidence="3">The sequence shown here is derived from an EMBL/GenBank/DDBJ whole genome shotgun (WGS) entry which is preliminary data.</text>
</comment>
<dbReference type="GO" id="GO:0005829">
    <property type="term" value="C:cytosol"/>
    <property type="evidence" value="ECO:0007669"/>
    <property type="project" value="TreeGrafter"/>
</dbReference>
<organism evidence="3 4">
    <name type="scientific">Candidatus Dojkabacteria bacterium</name>
    <dbReference type="NCBI Taxonomy" id="2099670"/>
    <lineage>
        <taxon>Bacteria</taxon>
        <taxon>Candidatus Dojkabacteria</taxon>
    </lineage>
</organism>
<sequence length="284" mass="32927">MIDTHAHLFDKKLASQIDTIINDSKKAGLRAIIVPVTNIETFEESKILLENYTSYTFLAFGVHPTELVFNKQLQQSRSDFDKFLELIVNNTKSNKKLLFGIGETGLDYYWLKKDKTVDQSLRKEIRARMIDLFELEIKLGEEFDLPVIVHLRDLENEYEVYSDALAIISKFPNAKYHFHSFSGDTRFLNQILSFKNTMISFTSNFMHPENEIIRESLISVPIDRLLLETDSPYLPPFPERKYPNTPVNLIQIANQIADLKKMGFKDLEEKTDSNAISFYNLNLS</sequence>
<dbReference type="PIRSF" id="PIRSF005902">
    <property type="entry name" value="DNase_TatD"/>
    <property type="match status" value="1"/>
</dbReference>
<reference evidence="3" key="2">
    <citation type="journal article" date="2021" name="Microbiome">
        <title>Successional dynamics and alternative stable states in a saline activated sludge microbial community over 9 years.</title>
        <authorList>
            <person name="Wang Y."/>
            <person name="Ye J."/>
            <person name="Ju F."/>
            <person name="Liu L."/>
            <person name="Boyd J.A."/>
            <person name="Deng Y."/>
            <person name="Parks D.H."/>
            <person name="Jiang X."/>
            <person name="Yin X."/>
            <person name="Woodcroft B.J."/>
            <person name="Tyson G.W."/>
            <person name="Hugenholtz P."/>
            <person name="Polz M.F."/>
            <person name="Zhang T."/>
        </authorList>
    </citation>
    <scope>NUCLEOTIDE SEQUENCE</scope>
    <source>
        <strain evidence="3">HKST-UBA10</strain>
    </source>
</reference>
<dbReference type="Proteomes" id="UP000782843">
    <property type="component" value="Unassembled WGS sequence"/>
</dbReference>
<dbReference type="GO" id="GO:0046872">
    <property type="term" value="F:metal ion binding"/>
    <property type="evidence" value="ECO:0007669"/>
    <property type="project" value="UniProtKB-KW"/>
</dbReference>
<feature type="binding site" evidence="2">
    <location>
        <position position="7"/>
    </location>
    <ligand>
        <name>a divalent metal cation</name>
        <dbReference type="ChEBI" id="CHEBI:60240"/>
        <label>1</label>
    </ligand>
</feature>
<dbReference type="Pfam" id="PF01026">
    <property type="entry name" value="TatD_DNase"/>
    <property type="match status" value="1"/>
</dbReference>
<feature type="binding site" evidence="2">
    <location>
        <position position="230"/>
    </location>
    <ligand>
        <name>a divalent metal cation</name>
        <dbReference type="ChEBI" id="CHEBI:60240"/>
        <label>1</label>
    </ligand>
</feature>
<feature type="binding site" evidence="2">
    <location>
        <position position="150"/>
    </location>
    <ligand>
        <name>a divalent metal cation</name>
        <dbReference type="ChEBI" id="CHEBI:60240"/>
        <label>2</label>
    </ligand>
</feature>
<protein>
    <submittedName>
        <fullName evidence="3">TatD family hydrolase</fullName>
    </submittedName>
</protein>
<dbReference type="PANTHER" id="PTHR46124">
    <property type="entry name" value="D-AMINOACYL-TRNA DEACYLASE"/>
    <property type="match status" value="1"/>
</dbReference>
<accession>A0A955L2R6</accession>
<keyword evidence="2" id="KW-0479">Metal-binding</keyword>
<dbReference type="AlphaFoldDB" id="A0A955L2R6"/>
<feature type="binding site" evidence="2">
    <location>
        <position position="5"/>
    </location>
    <ligand>
        <name>a divalent metal cation</name>
        <dbReference type="ChEBI" id="CHEBI:60240"/>
        <label>1</label>
    </ligand>
</feature>
<proteinExistence type="predicted"/>
<dbReference type="PROSITE" id="PS01091">
    <property type="entry name" value="TATD_3"/>
    <property type="match status" value="1"/>
</dbReference>
<feature type="binding site" evidence="2">
    <location>
        <position position="179"/>
    </location>
    <ligand>
        <name>a divalent metal cation</name>
        <dbReference type="ChEBI" id="CHEBI:60240"/>
        <label>2</label>
    </ligand>
</feature>
<gene>
    <name evidence="3" type="ORF">KC660_00120</name>
</gene>
<keyword evidence="1 3" id="KW-0378">Hydrolase</keyword>
<dbReference type="PANTHER" id="PTHR46124:SF2">
    <property type="entry name" value="D-AMINOACYL-TRNA DEACYLASE"/>
    <property type="match status" value="1"/>
</dbReference>